<dbReference type="AlphaFoldDB" id="A0A1C7N003"/>
<gene>
    <name evidence="1" type="ORF">A0J61_09465</name>
</gene>
<evidence type="ECO:0000313" key="2">
    <source>
        <dbReference type="Proteomes" id="UP000093000"/>
    </source>
</evidence>
<keyword evidence="2" id="KW-1185">Reference proteome</keyword>
<dbReference type="Proteomes" id="UP000093000">
    <property type="component" value="Unassembled WGS sequence"/>
</dbReference>
<dbReference type="EMBL" id="LUGH01000856">
    <property type="protein sequence ID" value="OBZ82485.1"/>
    <property type="molecule type" value="Genomic_DNA"/>
</dbReference>
<accession>A0A1C7N003</accession>
<evidence type="ECO:0000313" key="1">
    <source>
        <dbReference type="EMBL" id="OBZ82485.1"/>
    </source>
</evidence>
<reference evidence="1 2" key="1">
    <citation type="submission" date="2016-03" db="EMBL/GenBank/DDBJ databases">
        <title>Choanephora cucurbitarum.</title>
        <authorList>
            <person name="Min B."/>
            <person name="Park H."/>
            <person name="Park J.-H."/>
            <person name="Shin H.-D."/>
            <person name="Choi I.-G."/>
        </authorList>
    </citation>
    <scope>NUCLEOTIDE SEQUENCE [LARGE SCALE GENOMIC DNA]</scope>
    <source>
        <strain evidence="1 2">KUS-F28377</strain>
    </source>
</reference>
<organism evidence="1 2">
    <name type="scientific">Choanephora cucurbitarum</name>
    <dbReference type="NCBI Taxonomy" id="101091"/>
    <lineage>
        <taxon>Eukaryota</taxon>
        <taxon>Fungi</taxon>
        <taxon>Fungi incertae sedis</taxon>
        <taxon>Mucoromycota</taxon>
        <taxon>Mucoromycotina</taxon>
        <taxon>Mucoromycetes</taxon>
        <taxon>Mucorales</taxon>
        <taxon>Mucorineae</taxon>
        <taxon>Choanephoraceae</taxon>
        <taxon>Choanephoroideae</taxon>
        <taxon>Choanephora</taxon>
    </lineage>
</organism>
<proteinExistence type="predicted"/>
<name>A0A1C7N003_9FUNG</name>
<sequence length="68" mass="7766">MFIVEIQLLESCFDELKHYGRITQEKKIRKSHKTGTKTGSYSYLTRPRVIKNEKGTLGSHAIVALVES</sequence>
<comment type="caution">
    <text evidence="1">The sequence shown here is derived from an EMBL/GenBank/DDBJ whole genome shotgun (WGS) entry which is preliminary data.</text>
</comment>
<dbReference type="InParanoid" id="A0A1C7N003"/>
<protein>
    <submittedName>
        <fullName evidence="1">Uncharacterized protein</fullName>
    </submittedName>
</protein>